<name>A0A1H0DTH6_9ACTN</name>
<proteinExistence type="predicted"/>
<feature type="transmembrane region" description="Helical" evidence="1">
    <location>
        <begin position="20"/>
        <end position="39"/>
    </location>
</feature>
<feature type="transmembrane region" description="Helical" evidence="1">
    <location>
        <begin position="82"/>
        <end position="104"/>
    </location>
</feature>
<feature type="transmembrane region" description="Helical" evidence="1">
    <location>
        <begin position="116"/>
        <end position="139"/>
    </location>
</feature>
<dbReference type="AlphaFoldDB" id="A0A1H0DTH6"/>
<dbReference type="Proteomes" id="UP000199004">
    <property type="component" value="Unassembled WGS sequence"/>
</dbReference>
<evidence type="ECO:0000313" key="3">
    <source>
        <dbReference type="Proteomes" id="UP000199004"/>
    </source>
</evidence>
<organism evidence="2 3">
    <name type="scientific">Nocardioides szechwanensis</name>
    <dbReference type="NCBI Taxonomy" id="1005944"/>
    <lineage>
        <taxon>Bacteria</taxon>
        <taxon>Bacillati</taxon>
        <taxon>Actinomycetota</taxon>
        <taxon>Actinomycetes</taxon>
        <taxon>Propionibacteriales</taxon>
        <taxon>Nocardioidaceae</taxon>
        <taxon>Nocardioides</taxon>
    </lineage>
</organism>
<keyword evidence="1" id="KW-1133">Transmembrane helix</keyword>
<dbReference type="RefSeq" id="WP_091025295.1">
    <property type="nucleotide sequence ID" value="NZ_BKAE01000013.1"/>
</dbReference>
<evidence type="ECO:0000256" key="1">
    <source>
        <dbReference type="SAM" id="Phobius"/>
    </source>
</evidence>
<evidence type="ECO:0000313" key="2">
    <source>
        <dbReference type="EMBL" id="SDN73291.1"/>
    </source>
</evidence>
<keyword evidence="3" id="KW-1185">Reference proteome</keyword>
<keyword evidence="1" id="KW-0812">Transmembrane</keyword>
<reference evidence="2 3" key="1">
    <citation type="submission" date="2016-10" db="EMBL/GenBank/DDBJ databases">
        <authorList>
            <person name="de Groot N.N."/>
        </authorList>
    </citation>
    <scope>NUCLEOTIDE SEQUENCE [LARGE SCALE GENOMIC DNA]</scope>
    <source>
        <strain evidence="2 3">CGMCC 1.11147</strain>
    </source>
</reference>
<feature type="transmembrane region" description="Helical" evidence="1">
    <location>
        <begin position="51"/>
        <end position="70"/>
    </location>
</feature>
<keyword evidence="1" id="KW-0472">Membrane</keyword>
<sequence>MKPLQSVAMGFVFIALYARLNGYDLYADPVGWVLVLLGVRRLPADLPHRTPLQYVGAVAAAVSVPMWFPVVRDALADADASLGWAADLPAFAFTALLCHALAAAAEEAGDVKPSQWLALVRTVVVAVAVLPVLVFGAGISGLADPAALAAQAVYVVLVWLLFSYSGRTWSGAPVDENAAQRPQAS</sequence>
<dbReference type="STRING" id="1005944.SAMN05192576_2662"/>
<accession>A0A1H0DTH6</accession>
<feature type="transmembrane region" description="Helical" evidence="1">
    <location>
        <begin position="145"/>
        <end position="162"/>
    </location>
</feature>
<protein>
    <submittedName>
        <fullName evidence="2">Uncharacterized protein</fullName>
    </submittedName>
</protein>
<gene>
    <name evidence="2" type="ORF">SAMN05192576_2662</name>
</gene>
<dbReference type="EMBL" id="FNIC01000004">
    <property type="protein sequence ID" value="SDN73291.1"/>
    <property type="molecule type" value="Genomic_DNA"/>
</dbReference>